<name>A0A6N8SFA8_9HYPH</name>
<evidence type="ECO:0000256" key="3">
    <source>
        <dbReference type="RuleBase" id="RU000363"/>
    </source>
</evidence>
<dbReference type="SUPFAM" id="SSF51735">
    <property type="entry name" value="NAD(P)-binding Rossmann-fold domains"/>
    <property type="match status" value="1"/>
</dbReference>
<dbReference type="GO" id="GO:0016491">
    <property type="term" value="F:oxidoreductase activity"/>
    <property type="evidence" value="ECO:0007669"/>
    <property type="project" value="UniProtKB-KW"/>
</dbReference>
<dbReference type="PRINTS" id="PR00081">
    <property type="entry name" value="GDHRDH"/>
</dbReference>
<dbReference type="CDD" id="cd05374">
    <property type="entry name" value="17beta-HSD-like_SDR_c"/>
    <property type="match status" value="1"/>
</dbReference>
<protein>
    <submittedName>
        <fullName evidence="5">SDR family NAD(P)-dependent oxidoreductase</fullName>
    </submittedName>
</protein>
<proteinExistence type="inferred from homology"/>
<organism evidence="5 6">
    <name type="scientific">Shinella kummerowiae</name>
    <dbReference type="NCBI Taxonomy" id="417745"/>
    <lineage>
        <taxon>Bacteria</taxon>
        <taxon>Pseudomonadati</taxon>
        <taxon>Pseudomonadota</taxon>
        <taxon>Alphaproteobacteria</taxon>
        <taxon>Hyphomicrobiales</taxon>
        <taxon>Rhizobiaceae</taxon>
        <taxon>Shinella</taxon>
    </lineage>
</organism>
<evidence type="ECO:0000256" key="1">
    <source>
        <dbReference type="ARBA" id="ARBA00006484"/>
    </source>
</evidence>
<reference evidence="5 6" key="1">
    <citation type="submission" date="2019-12" db="EMBL/GenBank/DDBJ databases">
        <title>Shinella kummerowiae sp. nov., a symbiotic bacterium isolated from root nodules of the herbal legume Kummerowia stipulacea.</title>
        <authorList>
            <person name="Gao J."/>
        </authorList>
    </citation>
    <scope>NUCLEOTIDE SEQUENCE [LARGE SCALE GENOMIC DNA]</scope>
    <source>
        <strain evidence="5 6">CCBAU 25048</strain>
    </source>
</reference>
<dbReference type="EMBL" id="WUMK01000006">
    <property type="protein sequence ID" value="MXN47177.1"/>
    <property type="molecule type" value="Genomic_DNA"/>
</dbReference>
<dbReference type="NCBIfam" id="NF004824">
    <property type="entry name" value="PRK06180.1"/>
    <property type="match status" value="1"/>
</dbReference>
<dbReference type="AlphaFoldDB" id="A0A6N8SFA8"/>
<keyword evidence="6" id="KW-1185">Reference proteome</keyword>
<evidence type="ECO:0000259" key="4">
    <source>
        <dbReference type="SMART" id="SM00822"/>
    </source>
</evidence>
<evidence type="ECO:0000313" key="6">
    <source>
        <dbReference type="Proteomes" id="UP000435802"/>
    </source>
</evidence>
<dbReference type="Gene3D" id="3.40.50.720">
    <property type="entry name" value="NAD(P)-binding Rossmann-like Domain"/>
    <property type="match status" value="1"/>
</dbReference>
<dbReference type="Pfam" id="PF00106">
    <property type="entry name" value="adh_short"/>
    <property type="match status" value="1"/>
</dbReference>
<dbReference type="PANTHER" id="PTHR43976">
    <property type="entry name" value="SHORT CHAIN DEHYDROGENASE"/>
    <property type="match status" value="1"/>
</dbReference>
<comment type="caution">
    <text evidence="5">The sequence shown here is derived from an EMBL/GenBank/DDBJ whole genome shotgun (WGS) entry which is preliminary data.</text>
</comment>
<dbReference type="InterPro" id="IPR020904">
    <property type="entry name" value="Sc_DH/Rdtase_CS"/>
</dbReference>
<keyword evidence="2" id="KW-0560">Oxidoreductase</keyword>
<dbReference type="InterPro" id="IPR036291">
    <property type="entry name" value="NAD(P)-bd_dom_sf"/>
</dbReference>
<dbReference type="InterPro" id="IPR002347">
    <property type="entry name" value="SDR_fam"/>
</dbReference>
<dbReference type="RefSeq" id="WP_160860691.1">
    <property type="nucleotide sequence ID" value="NZ_WUMK01000006.1"/>
</dbReference>
<comment type="similarity">
    <text evidence="1 3">Belongs to the short-chain dehydrogenases/reductases (SDR) family.</text>
</comment>
<evidence type="ECO:0000256" key="2">
    <source>
        <dbReference type="ARBA" id="ARBA00023002"/>
    </source>
</evidence>
<sequence>MRTWFITGASRGLGFRIAEAALAAGDTVVATARKAEDVLAALGQSERLLALPLDVTDEAQAQQATDAAIARFGQIDILVNNAGYGLLGSVEEASAQEIEAIYRVNVFGLMAVTRAVLPSMRRNRSGHILNLSSVGGFASGPGFGVYCSTKFAVEGLSEALAAELAPLGIKLTIVEPGYFRTDFLEARSLVVSPTRIADYDATSGVVREAAKTISTNQPGDPTKLGTAVIALVNTSNPPLRLALGSDTFKVVGDKLTYVRGELDAWEQLSKSTDFTS</sequence>
<dbReference type="Proteomes" id="UP000435802">
    <property type="component" value="Unassembled WGS sequence"/>
</dbReference>
<dbReference type="PRINTS" id="PR00080">
    <property type="entry name" value="SDRFAMILY"/>
</dbReference>
<dbReference type="PANTHER" id="PTHR43976:SF16">
    <property type="entry name" value="SHORT-CHAIN DEHYDROGENASE_REDUCTASE FAMILY PROTEIN"/>
    <property type="match status" value="1"/>
</dbReference>
<dbReference type="PROSITE" id="PS00061">
    <property type="entry name" value="ADH_SHORT"/>
    <property type="match status" value="1"/>
</dbReference>
<accession>A0A6N8SFA8</accession>
<dbReference type="InterPro" id="IPR051911">
    <property type="entry name" value="SDR_oxidoreductase"/>
</dbReference>
<dbReference type="SMART" id="SM00822">
    <property type="entry name" value="PKS_KR"/>
    <property type="match status" value="1"/>
</dbReference>
<dbReference type="OrthoDB" id="9793825at2"/>
<gene>
    <name evidence="5" type="ORF">GR138_18430</name>
</gene>
<dbReference type="InterPro" id="IPR057326">
    <property type="entry name" value="KR_dom"/>
</dbReference>
<evidence type="ECO:0000313" key="5">
    <source>
        <dbReference type="EMBL" id="MXN47177.1"/>
    </source>
</evidence>
<feature type="domain" description="Ketoreductase" evidence="4">
    <location>
        <begin position="2"/>
        <end position="182"/>
    </location>
</feature>